<evidence type="ECO:0000313" key="13">
    <source>
        <dbReference type="EMBL" id="KIQ69545.1"/>
    </source>
</evidence>
<feature type="signal peptide" evidence="11">
    <location>
        <begin position="1"/>
        <end position="23"/>
    </location>
</feature>
<keyword evidence="3" id="KW-0328">Glycosyltransferase</keyword>
<keyword evidence="5" id="KW-0378">Hydrolase</keyword>
<keyword evidence="6 9" id="KW-0133">Cell shape</keyword>
<feature type="compositionally biased region" description="Pro residues" evidence="10">
    <location>
        <begin position="69"/>
        <end position="81"/>
    </location>
</feature>
<protein>
    <recommendedName>
        <fullName evidence="12">L,D-TPase catalytic domain-containing protein</fullName>
    </recommendedName>
</protein>
<dbReference type="PANTHER" id="PTHR30582:SF24">
    <property type="entry name" value="L,D-TRANSPEPTIDASE ERFK_SRFK-RELATED"/>
    <property type="match status" value="1"/>
</dbReference>
<reference evidence="13 14" key="1">
    <citation type="submission" date="2013-01" db="EMBL/GenBank/DDBJ databases">
        <authorList>
            <person name="Fiebig A."/>
            <person name="Goeker M."/>
            <person name="Klenk H.-P.P."/>
        </authorList>
    </citation>
    <scope>NUCLEOTIDE SEQUENCE [LARGE SCALE GENOMIC DNA]</scope>
    <source>
        <strain evidence="13 14">DSM 24838</strain>
    </source>
</reference>
<dbReference type="GO" id="GO:0071972">
    <property type="term" value="F:peptidoglycan L,D-transpeptidase activity"/>
    <property type="evidence" value="ECO:0007669"/>
    <property type="project" value="TreeGrafter"/>
</dbReference>
<feature type="chain" id="PRO_5002228940" description="L,D-TPase catalytic domain-containing protein" evidence="11">
    <location>
        <begin position="24"/>
        <end position="272"/>
    </location>
</feature>
<dbReference type="PANTHER" id="PTHR30582">
    <property type="entry name" value="L,D-TRANSPEPTIDASE"/>
    <property type="match status" value="1"/>
</dbReference>
<dbReference type="PROSITE" id="PS52029">
    <property type="entry name" value="LD_TPASE"/>
    <property type="match status" value="1"/>
</dbReference>
<dbReference type="InterPro" id="IPR005490">
    <property type="entry name" value="LD_TPept_cat_dom"/>
</dbReference>
<evidence type="ECO:0000256" key="9">
    <source>
        <dbReference type="PROSITE-ProRule" id="PRU01373"/>
    </source>
</evidence>
<dbReference type="Pfam" id="PF03734">
    <property type="entry name" value="YkuD"/>
    <property type="match status" value="1"/>
</dbReference>
<evidence type="ECO:0000256" key="6">
    <source>
        <dbReference type="ARBA" id="ARBA00022960"/>
    </source>
</evidence>
<evidence type="ECO:0000256" key="10">
    <source>
        <dbReference type="SAM" id="MobiDB-lite"/>
    </source>
</evidence>
<comment type="similarity">
    <text evidence="2">Belongs to the YkuD family.</text>
</comment>
<dbReference type="GO" id="GO:0071555">
    <property type="term" value="P:cell wall organization"/>
    <property type="evidence" value="ECO:0007669"/>
    <property type="project" value="UniProtKB-UniRule"/>
</dbReference>
<dbReference type="AlphaFoldDB" id="A0A0D0NML1"/>
<evidence type="ECO:0000256" key="2">
    <source>
        <dbReference type="ARBA" id="ARBA00005992"/>
    </source>
</evidence>
<feature type="domain" description="L,D-TPase catalytic" evidence="12">
    <location>
        <begin position="121"/>
        <end position="260"/>
    </location>
</feature>
<dbReference type="UniPathway" id="UPA00219"/>
<evidence type="ECO:0000259" key="12">
    <source>
        <dbReference type="PROSITE" id="PS52029"/>
    </source>
</evidence>
<dbReference type="PATRIC" id="fig|1123501.6.peg.2004"/>
<evidence type="ECO:0000256" key="5">
    <source>
        <dbReference type="ARBA" id="ARBA00022801"/>
    </source>
</evidence>
<comment type="pathway">
    <text evidence="1 9">Cell wall biogenesis; peptidoglycan biosynthesis.</text>
</comment>
<dbReference type="eggNOG" id="COG1376">
    <property type="taxonomic scope" value="Bacteria"/>
</dbReference>
<comment type="caution">
    <text evidence="13">The sequence shown here is derived from an EMBL/GenBank/DDBJ whole genome shotgun (WGS) entry which is preliminary data.</text>
</comment>
<name>A0A0D0NML1_9RHOB</name>
<dbReference type="GO" id="GO:0005576">
    <property type="term" value="C:extracellular region"/>
    <property type="evidence" value="ECO:0007669"/>
    <property type="project" value="TreeGrafter"/>
</dbReference>
<feature type="active site" description="Nucleophile" evidence="9">
    <location>
        <position position="236"/>
    </location>
</feature>
<dbReference type="RefSeq" id="WP_254657718.1">
    <property type="nucleotide sequence ID" value="NZ_KN848372.1"/>
</dbReference>
<dbReference type="CDD" id="cd16913">
    <property type="entry name" value="YkuD_like"/>
    <property type="match status" value="1"/>
</dbReference>
<dbReference type="Gene3D" id="2.40.440.10">
    <property type="entry name" value="L,D-transpeptidase catalytic domain-like"/>
    <property type="match status" value="1"/>
</dbReference>
<dbReference type="GO" id="GO:0018104">
    <property type="term" value="P:peptidoglycan-protein cross-linking"/>
    <property type="evidence" value="ECO:0007669"/>
    <property type="project" value="TreeGrafter"/>
</dbReference>
<accession>A0A0D0NML1</accession>
<organism evidence="13 14">
    <name type="scientific">Wenxinia marina DSM 24838</name>
    <dbReference type="NCBI Taxonomy" id="1123501"/>
    <lineage>
        <taxon>Bacteria</taxon>
        <taxon>Pseudomonadati</taxon>
        <taxon>Pseudomonadota</taxon>
        <taxon>Alphaproteobacteria</taxon>
        <taxon>Rhodobacterales</taxon>
        <taxon>Roseobacteraceae</taxon>
        <taxon>Wenxinia</taxon>
    </lineage>
</organism>
<dbReference type="GO" id="GO:0008360">
    <property type="term" value="P:regulation of cell shape"/>
    <property type="evidence" value="ECO:0007669"/>
    <property type="project" value="UniProtKB-UniRule"/>
</dbReference>
<evidence type="ECO:0000256" key="1">
    <source>
        <dbReference type="ARBA" id="ARBA00004752"/>
    </source>
</evidence>
<feature type="region of interest" description="Disordered" evidence="10">
    <location>
        <begin position="58"/>
        <end position="82"/>
    </location>
</feature>
<dbReference type="Proteomes" id="UP000035100">
    <property type="component" value="Unassembled WGS sequence"/>
</dbReference>
<keyword evidence="11" id="KW-0732">Signal</keyword>
<keyword evidence="8 9" id="KW-0961">Cell wall biogenesis/degradation</keyword>
<evidence type="ECO:0000313" key="14">
    <source>
        <dbReference type="Proteomes" id="UP000035100"/>
    </source>
</evidence>
<gene>
    <name evidence="13" type="ORF">Wenmar_01908</name>
</gene>
<keyword evidence="14" id="KW-1185">Reference proteome</keyword>
<evidence type="ECO:0000256" key="11">
    <source>
        <dbReference type="SAM" id="SignalP"/>
    </source>
</evidence>
<evidence type="ECO:0000256" key="3">
    <source>
        <dbReference type="ARBA" id="ARBA00022676"/>
    </source>
</evidence>
<evidence type="ECO:0000256" key="7">
    <source>
        <dbReference type="ARBA" id="ARBA00022984"/>
    </source>
</evidence>
<keyword evidence="7 9" id="KW-0573">Peptidoglycan synthesis</keyword>
<dbReference type="GO" id="GO:0016757">
    <property type="term" value="F:glycosyltransferase activity"/>
    <property type="evidence" value="ECO:0007669"/>
    <property type="project" value="UniProtKB-KW"/>
</dbReference>
<proteinExistence type="inferred from homology"/>
<dbReference type="InterPro" id="IPR038063">
    <property type="entry name" value="Transpep_catalytic_dom"/>
</dbReference>
<dbReference type="InterPro" id="IPR050979">
    <property type="entry name" value="LD-transpeptidase"/>
</dbReference>
<evidence type="ECO:0000256" key="8">
    <source>
        <dbReference type="ARBA" id="ARBA00023316"/>
    </source>
</evidence>
<dbReference type="STRING" id="1123501.Wenmar_01908"/>
<dbReference type="SUPFAM" id="SSF141523">
    <property type="entry name" value="L,D-transpeptidase catalytic domain-like"/>
    <property type="match status" value="1"/>
</dbReference>
<feature type="active site" description="Proton donor/acceptor" evidence="9">
    <location>
        <position position="220"/>
    </location>
</feature>
<keyword evidence="4" id="KW-0808">Transferase</keyword>
<dbReference type="EMBL" id="AONG01000009">
    <property type="protein sequence ID" value="KIQ69545.1"/>
    <property type="molecule type" value="Genomic_DNA"/>
</dbReference>
<sequence>MSRLRLTLLAFLCLALLPWGAFARAFPAPPQPAAAEAVTDGAVTAILTFERHCKGPALPGSPCGHDHGQPPPAPPPIPPLPARYGAITDEPYPVPAVPEGVVPPRFWRQEVDNPYPDMAEGDLTVDPDDGYLHLALPGGRALRYGVGTGAAAYDWSGTARLQFRRRWPRWKAPDSMIERRPEFAPYSVANGGMDPGPGNPLGARALYLFQNGEDTLYRIHGACEPQYVGKAVSSGCVRMLDQDVIDLHDRVRDGVTVTVLPSVRPARLETVW</sequence>
<evidence type="ECO:0000256" key="4">
    <source>
        <dbReference type="ARBA" id="ARBA00022679"/>
    </source>
</evidence>